<accession>X0TNS0</accession>
<protein>
    <recommendedName>
        <fullName evidence="1">DUF3627 domain-containing protein</fullName>
    </recommendedName>
</protein>
<feature type="non-terminal residue" evidence="2">
    <location>
        <position position="1"/>
    </location>
</feature>
<reference evidence="2" key="1">
    <citation type="journal article" date="2014" name="Front. Microbiol.">
        <title>High frequency of phylogenetically diverse reductive dehalogenase-homologous genes in deep subseafloor sedimentary metagenomes.</title>
        <authorList>
            <person name="Kawai M."/>
            <person name="Futagami T."/>
            <person name="Toyoda A."/>
            <person name="Takaki Y."/>
            <person name="Nishi S."/>
            <person name="Hori S."/>
            <person name="Arai W."/>
            <person name="Tsubouchi T."/>
            <person name="Morono Y."/>
            <person name="Uchiyama I."/>
            <person name="Ito T."/>
            <person name="Fujiyama A."/>
            <person name="Inagaki F."/>
            <person name="Takami H."/>
        </authorList>
    </citation>
    <scope>NUCLEOTIDE SEQUENCE</scope>
    <source>
        <strain evidence="2">Expedition CK06-06</strain>
    </source>
</reference>
<dbReference type="InterPro" id="IPR022549">
    <property type="entry name" value="DUF3627"/>
</dbReference>
<dbReference type="Pfam" id="PF12299">
    <property type="entry name" value="DUF3627"/>
    <property type="match status" value="1"/>
</dbReference>
<organism evidence="2">
    <name type="scientific">marine sediment metagenome</name>
    <dbReference type="NCBI Taxonomy" id="412755"/>
    <lineage>
        <taxon>unclassified sequences</taxon>
        <taxon>metagenomes</taxon>
        <taxon>ecological metagenomes</taxon>
    </lineage>
</organism>
<feature type="domain" description="DUF3627" evidence="1">
    <location>
        <begin position="6"/>
        <end position="56"/>
    </location>
</feature>
<name>X0TNS0_9ZZZZ</name>
<dbReference type="AlphaFoldDB" id="X0TNS0"/>
<dbReference type="EMBL" id="BARS01004408">
    <property type="protein sequence ID" value="GAF77755.1"/>
    <property type="molecule type" value="Genomic_DNA"/>
</dbReference>
<gene>
    <name evidence="2" type="ORF">S01H1_08611</name>
</gene>
<proteinExistence type="predicted"/>
<sequence length="208" mass="24516">VYEMSNSKVYAIRSQKRTIRLRQNEEQFLGKEILYHKYSPNSKYHFNRVKQLLREMSDEIVFNNCCIDFGDHYTIPEFIHLLHQVEEEKNNPLTDTTRIESVFIETNSIDLERVEIAKETILEDVNESDQAQTNVPNEILNMLKNIEVPLPPYNETKLSSMNITKLKKICSIFWNSNLGEYKSIFTGFSKHRRGNLEEVKNLLIENIN</sequence>
<evidence type="ECO:0000259" key="1">
    <source>
        <dbReference type="Pfam" id="PF12299"/>
    </source>
</evidence>
<evidence type="ECO:0000313" key="2">
    <source>
        <dbReference type="EMBL" id="GAF77755.1"/>
    </source>
</evidence>
<comment type="caution">
    <text evidence="2">The sequence shown here is derived from an EMBL/GenBank/DDBJ whole genome shotgun (WGS) entry which is preliminary data.</text>
</comment>